<evidence type="ECO:0000256" key="2">
    <source>
        <dbReference type="ARBA" id="ARBA00022692"/>
    </source>
</evidence>
<evidence type="ECO:0000313" key="11">
    <source>
        <dbReference type="Proteomes" id="UP000663829"/>
    </source>
</evidence>
<dbReference type="PROSITE" id="PS50262">
    <property type="entry name" value="G_PROTEIN_RECEP_F1_2"/>
    <property type="match status" value="1"/>
</dbReference>
<feature type="transmembrane region" description="Helical" evidence="5">
    <location>
        <begin position="159"/>
        <end position="181"/>
    </location>
</feature>
<accession>A0A815SC72</accession>
<dbReference type="Proteomes" id="UP000681722">
    <property type="component" value="Unassembled WGS sequence"/>
</dbReference>
<evidence type="ECO:0000259" key="6">
    <source>
        <dbReference type="PROSITE" id="PS50262"/>
    </source>
</evidence>
<sequence length="204" mass="23839">MSFVSLERLYAASYPTKTFLKQPMVAIILSILTMCVIFGMHLYEIFYYTVQFESKTNSTICVIDYSKQHGFWTVFNRVNVLINYIVPFLLQFVSILLLLIALARKKKRVQNTDDALIKQFKTNKELFITPTILILSALPPVILSFNFQCKELNQSWQRYMLLIAYFLSYSPQILGFILHVLPSTLYKKEFSYTANTISRRINVQ</sequence>
<name>A0A815SC72_9BILA</name>
<keyword evidence="2 5" id="KW-0812">Transmembrane</keyword>
<dbReference type="Proteomes" id="UP000677228">
    <property type="component" value="Unassembled WGS sequence"/>
</dbReference>
<proteinExistence type="predicted"/>
<evidence type="ECO:0000313" key="10">
    <source>
        <dbReference type="EMBL" id="CAF4474422.1"/>
    </source>
</evidence>
<evidence type="ECO:0000313" key="8">
    <source>
        <dbReference type="EMBL" id="CAF1639739.1"/>
    </source>
</evidence>
<evidence type="ECO:0000313" key="9">
    <source>
        <dbReference type="EMBL" id="CAF4352569.1"/>
    </source>
</evidence>
<keyword evidence="3 5" id="KW-1133">Transmembrane helix</keyword>
<dbReference type="Proteomes" id="UP000682733">
    <property type="component" value="Unassembled WGS sequence"/>
</dbReference>
<evidence type="ECO:0000256" key="3">
    <source>
        <dbReference type="ARBA" id="ARBA00022989"/>
    </source>
</evidence>
<evidence type="ECO:0000256" key="4">
    <source>
        <dbReference type="ARBA" id="ARBA00023136"/>
    </source>
</evidence>
<dbReference type="Proteomes" id="UP000663829">
    <property type="component" value="Unassembled WGS sequence"/>
</dbReference>
<keyword evidence="4 5" id="KW-0472">Membrane</keyword>
<dbReference type="EMBL" id="CAJNOK010061974">
    <property type="protein sequence ID" value="CAF1639739.1"/>
    <property type="molecule type" value="Genomic_DNA"/>
</dbReference>
<feature type="transmembrane region" description="Helical" evidence="5">
    <location>
        <begin position="24"/>
        <end position="43"/>
    </location>
</feature>
<dbReference type="EMBL" id="CAJOBA010088676">
    <property type="protein sequence ID" value="CAF4474422.1"/>
    <property type="molecule type" value="Genomic_DNA"/>
</dbReference>
<feature type="domain" description="G-protein coupled receptors family 1 profile" evidence="6">
    <location>
        <begin position="1"/>
        <end position="179"/>
    </location>
</feature>
<dbReference type="InterPro" id="IPR017452">
    <property type="entry name" value="GPCR_Rhodpsn_7TM"/>
</dbReference>
<dbReference type="Gene3D" id="1.20.1070.10">
    <property type="entry name" value="Rhodopsin 7-helix transmembrane proteins"/>
    <property type="match status" value="1"/>
</dbReference>
<feature type="transmembrane region" description="Helical" evidence="5">
    <location>
        <begin position="81"/>
        <end position="102"/>
    </location>
</feature>
<dbReference type="AlphaFoldDB" id="A0A815SC72"/>
<evidence type="ECO:0000256" key="5">
    <source>
        <dbReference type="SAM" id="Phobius"/>
    </source>
</evidence>
<protein>
    <recommendedName>
        <fullName evidence="6">G-protein coupled receptors family 1 profile domain-containing protein</fullName>
    </recommendedName>
</protein>
<dbReference type="GO" id="GO:0016020">
    <property type="term" value="C:membrane"/>
    <property type="evidence" value="ECO:0007669"/>
    <property type="project" value="UniProtKB-SubCell"/>
</dbReference>
<reference evidence="7" key="1">
    <citation type="submission" date="2021-02" db="EMBL/GenBank/DDBJ databases">
        <authorList>
            <person name="Nowell W R."/>
        </authorList>
    </citation>
    <scope>NUCLEOTIDE SEQUENCE</scope>
</reference>
<comment type="subcellular location">
    <subcellularLocation>
        <location evidence="1">Membrane</location>
    </subcellularLocation>
</comment>
<dbReference type="OrthoDB" id="10060695at2759"/>
<dbReference type="EMBL" id="CAJNOQ010021618">
    <property type="protein sequence ID" value="CAF1489173.1"/>
    <property type="molecule type" value="Genomic_DNA"/>
</dbReference>
<keyword evidence="11" id="KW-1185">Reference proteome</keyword>
<evidence type="ECO:0000256" key="1">
    <source>
        <dbReference type="ARBA" id="ARBA00004370"/>
    </source>
</evidence>
<comment type="caution">
    <text evidence="7">The sequence shown here is derived from an EMBL/GenBank/DDBJ whole genome shotgun (WGS) entry which is preliminary data.</text>
</comment>
<dbReference type="SUPFAM" id="SSF81321">
    <property type="entry name" value="Family A G protein-coupled receptor-like"/>
    <property type="match status" value="1"/>
</dbReference>
<dbReference type="EMBL" id="CAJOBC010087106">
    <property type="protein sequence ID" value="CAF4352569.1"/>
    <property type="molecule type" value="Genomic_DNA"/>
</dbReference>
<organism evidence="7 11">
    <name type="scientific">Didymodactylos carnosus</name>
    <dbReference type="NCBI Taxonomy" id="1234261"/>
    <lineage>
        <taxon>Eukaryota</taxon>
        <taxon>Metazoa</taxon>
        <taxon>Spiralia</taxon>
        <taxon>Gnathifera</taxon>
        <taxon>Rotifera</taxon>
        <taxon>Eurotatoria</taxon>
        <taxon>Bdelloidea</taxon>
        <taxon>Philodinida</taxon>
        <taxon>Philodinidae</taxon>
        <taxon>Didymodactylos</taxon>
    </lineage>
</organism>
<evidence type="ECO:0000313" key="7">
    <source>
        <dbReference type="EMBL" id="CAF1489173.1"/>
    </source>
</evidence>
<feature type="transmembrane region" description="Helical" evidence="5">
    <location>
        <begin position="126"/>
        <end position="147"/>
    </location>
</feature>
<gene>
    <name evidence="7" type="ORF">GPM918_LOCUS36171</name>
    <name evidence="8" type="ORF">OVA965_LOCUS44204</name>
    <name evidence="9" type="ORF">SRO942_LOCUS36900</name>
    <name evidence="10" type="ORF">TMI583_LOCUS46856</name>
</gene>